<reference evidence="1 2" key="1">
    <citation type="submission" date="2019-10" db="EMBL/GenBank/DDBJ databases">
        <title>New species of Slilvanegrellaceae.</title>
        <authorList>
            <person name="Pitt A."/>
            <person name="Hahn M.W."/>
        </authorList>
    </citation>
    <scope>NUCLEOTIDE SEQUENCE [LARGE SCALE GENOMIC DNA]</scope>
    <source>
        <strain evidence="1 2">SP-Ram-0.45-NSY-1</strain>
    </source>
</reference>
<protein>
    <recommendedName>
        <fullName evidence="3">MACPF domain-containing protein</fullName>
    </recommendedName>
</protein>
<organism evidence="1 2">
    <name type="scientific">Silvanigrella paludirubra</name>
    <dbReference type="NCBI Taxonomy" id="2499159"/>
    <lineage>
        <taxon>Bacteria</taxon>
        <taxon>Pseudomonadati</taxon>
        <taxon>Bdellovibrionota</taxon>
        <taxon>Oligoflexia</taxon>
        <taxon>Silvanigrellales</taxon>
        <taxon>Silvanigrellaceae</taxon>
        <taxon>Silvanigrella</taxon>
    </lineage>
</organism>
<dbReference type="OrthoDB" id="5288819at2"/>
<comment type="caution">
    <text evidence="1">The sequence shown here is derived from an EMBL/GenBank/DDBJ whole genome shotgun (WGS) entry which is preliminary data.</text>
</comment>
<proteinExistence type="predicted"/>
<dbReference type="PROSITE" id="PS51257">
    <property type="entry name" value="PROKAR_LIPOPROTEIN"/>
    <property type="match status" value="1"/>
</dbReference>
<evidence type="ECO:0008006" key="3">
    <source>
        <dbReference type="Google" id="ProtNLM"/>
    </source>
</evidence>
<dbReference type="EMBL" id="WFLM01000002">
    <property type="protein sequence ID" value="KAB8039700.1"/>
    <property type="molecule type" value="Genomic_DNA"/>
</dbReference>
<keyword evidence="2" id="KW-1185">Reference proteome</keyword>
<dbReference type="Proteomes" id="UP000437748">
    <property type="component" value="Unassembled WGS sequence"/>
</dbReference>
<sequence length="582" mass="66062">MRKLIKYFPVYSCFSIVLFSCGKTDKNPQNDSSNKMLYSNMNSDLNEQNLNDLSEKDITMDPSSIIPSGDTNYYSILQGFNKMGFLYTEKCIDSENVYYPKNVEKSIVNLSDNMKEEDFRNALNIGVSASVPVKVFQVSPEIQFSRDASVSRLSRSTTYSVYVRLGDSKLKNAKESRIYLKPFAYNYFDSQGKLKDPYNFIKKCGDEVVVSQKLSSRILITLKLNFDSMKTLNTVESKLGVAQNILSVGGKIGVNGNVKYLDEETKKGIHLNLHAVQIGGNPAELTKILNLKNNCEITKLDECQSTIDKLNKYVSEDYNKQLDPNNYASWAIESSQTVPYDELNVLQPNGKTFNFSWLDNYDESVAYSRLKNTINQLISKQVDNYSIANSLLNSLNLAADEKKNILEVSNESEMNIDILRNFSKECYKDLSNCLATASLKINNMLLTYDESFLKPNIGTLIAKIRSSQYPLPGQKNRSSENFLDFKSIINSGKYSSLYFRLKTIDNKLITNNNIRFDIMCDKPWYRGFDPIIFSGAYVGYEILIGVVQSNHDNLCSGKEMGYVASPRNVPYSDFILEVWGRD</sequence>
<gene>
    <name evidence="1" type="ORF">GCL60_05415</name>
</gene>
<evidence type="ECO:0000313" key="1">
    <source>
        <dbReference type="EMBL" id="KAB8039700.1"/>
    </source>
</evidence>
<evidence type="ECO:0000313" key="2">
    <source>
        <dbReference type="Proteomes" id="UP000437748"/>
    </source>
</evidence>
<accession>A0A6N6VTP5</accession>
<dbReference type="AlphaFoldDB" id="A0A6N6VTP5"/>
<name>A0A6N6VTP5_9BACT</name>
<dbReference type="RefSeq" id="WP_153419114.1">
    <property type="nucleotide sequence ID" value="NZ_WFLM01000002.1"/>
</dbReference>